<keyword evidence="9" id="KW-1185">Reference proteome</keyword>
<comment type="similarity">
    <text evidence="1 4">Belongs to the glycosyl hydrolase 5 (cellulase A) family.</text>
</comment>
<dbReference type="GO" id="GO:0009986">
    <property type="term" value="C:cell surface"/>
    <property type="evidence" value="ECO:0007669"/>
    <property type="project" value="TreeGrafter"/>
</dbReference>
<keyword evidence="6" id="KW-0732">Signal</keyword>
<evidence type="ECO:0000313" key="9">
    <source>
        <dbReference type="Proteomes" id="UP001215598"/>
    </source>
</evidence>
<feature type="chain" id="PRO_5042137910" evidence="6">
    <location>
        <begin position="24"/>
        <end position="541"/>
    </location>
</feature>
<protein>
    <submittedName>
        <fullName evidence="8">Glycoside hydrolase</fullName>
    </submittedName>
</protein>
<dbReference type="EMBL" id="JARKIB010000008">
    <property type="protein sequence ID" value="KAJ7777398.1"/>
    <property type="molecule type" value="Genomic_DNA"/>
</dbReference>
<keyword evidence="2 4" id="KW-0378">Hydrolase</keyword>
<accession>A0AAD7K3G7</accession>
<name>A0AAD7K3G7_9AGAR</name>
<dbReference type="PANTHER" id="PTHR31297">
    <property type="entry name" value="GLUCAN ENDO-1,6-BETA-GLUCOSIDASE B"/>
    <property type="match status" value="1"/>
</dbReference>
<dbReference type="Gene3D" id="3.20.20.80">
    <property type="entry name" value="Glycosidases"/>
    <property type="match status" value="2"/>
</dbReference>
<dbReference type="Pfam" id="PF00150">
    <property type="entry name" value="Cellulase"/>
    <property type="match status" value="1"/>
</dbReference>
<feature type="compositionally biased region" description="Low complexity" evidence="5">
    <location>
        <begin position="491"/>
        <end position="529"/>
    </location>
</feature>
<comment type="caution">
    <text evidence="8">The sequence shown here is derived from an EMBL/GenBank/DDBJ whole genome shotgun (WGS) entry which is preliminary data.</text>
</comment>
<proteinExistence type="inferred from homology"/>
<evidence type="ECO:0000256" key="1">
    <source>
        <dbReference type="ARBA" id="ARBA00005641"/>
    </source>
</evidence>
<feature type="region of interest" description="Disordered" evidence="5">
    <location>
        <begin position="491"/>
        <end position="541"/>
    </location>
</feature>
<reference evidence="8" key="1">
    <citation type="submission" date="2023-03" db="EMBL/GenBank/DDBJ databases">
        <title>Massive genome expansion in bonnet fungi (Mycena s.s.) driven by repeated elements and novel gene families across ecological guilds.</title>
        <authorList>
            <consortium name="Lawrence Berkeley National Laboratory"/>
            <person name="Harder C.B."/>
            <person name="Miyauchi S."/>
            <person name="Viragh M."/>
            <person name="Kuo A."/>
            <person name="Thoen E."/>
            <person name="Andreopoulos B."/>
            <person name="Lu D."/>
            <person name="Skrede I."/>
            <person name="Drula E."/>
            <person name="Henrissat B."/>
            <person name="Morin E."/>
            <person name="Kohler A."/>
            <person name="Barry K."/>
            <person name="LaButti K."/>
            <person name="Morin E."/>
            <person name="Salamov A."/>
            <person name="Lipzen A."/>
            <person name="Mereny Z."/>
            <person name="Hegedus B."/>
            <person name="Baldrian P."/>
            <person name="Stursova M."/>
            <person name="Weitz H."/>
            <person name="Taylor A."/>
            <person name="Grigoriev I.V."/>
            <person name="Nagy L.G."/>
            <person name="Martin F."/>
            <person name="Kauserud H."/>
        </authorList>
    </citation>
    <scope>NUCLEOTIDE SEQUENCE</scope>
    <source>
        <strain evidence="8">CBHHK182m</strain>
    </source>
</reference>
<dbReference type="InterPro" id="IPR017853">
    <property type="entry name" value="GH"/>
</dbReference>
<evidence type="ECO:0000256" key="4">
    <source>
        <dbReference type="RuleBase" id="RU361153"/>
    </source>
</evidence>
<sequence length="541" mass="57765">MRATTIFTQVIPILSFSLPTVLAGLPPKIYGVNLGSWLVLEAWMLPQEWLHMGGQSCSDCSTCISTEGAFAEAYPETVDKIFEGHWNTWFNQTDVDALVAAGINTVRIPLGYWIVEPLVDRTSEYFPRGGLAQLRRGLQQLNKAGIVAILDHHALPGAQTAGQQFTGKCTSDVEFYTQYNYHRALIWTAVMTTLSHVDPAFANAVAIEAVNEPIMDATKTPDYGEFQQNFVKVVRATEFLLGVPTPGLGDIPAPANGNFTAMLPSVGANSAIFNEEVRSVLLDTVPILLQLGVFGLSRRKDQLVTNFMDINWQYNSPANPADAAIGPQGYDNHLYYVFGGVADANPQAYMTSICTLARVQNDAAVGNSPLWFGEWGLPTQFNATDDFLTQWADAQKLAYSAGAGWIFWNFKVEKSTLAGDLAREWSYLEGVERGYFTKDPSQVHDPNVCVPWLAAASASASSASASASSASAASASAASASATASASAITSASDSTSTTTSSTAISSTPASPTASTTASTTESASASATPVRRGLPRRAFA</sequence>
<evidence type="ECO:0000256" key="6">
    <source>
        <dbReference type="SAM" id="SignalP"/>
    </source>
</evidence>
<gene>
    <name evidence="8" type="ORF">B0H16DRAFT_956347</name>
</gene>
<dbReference type="InterPro" id="IPR050386">
    <property type="entry name" value="Glycosyl_hydrolase_5"/>
</dbReference>
<dbReference type="SUPFAM" id="SSF51445">
    <property type="entry name" value="(Trans)glycosidases"/>
    <property type="match status" value="1"/>
</dbReference>
<organism evidence="8 9">
    <name type="scientific">Mycena metata</name>
    <dbReference type="NCBI Taxonomy" id="1033252"/>
    <lineage>
        <taxon>Eukaryota</taxon>
        <taxon>Fungi</taxon>
        <taxon>Dikarya</taxon>
        <taxon>Basidiomycota</taxon>
        <taxon>Agaricomycotina</taxon>
        <taxon>Agaricomycetes</taxon>
        <taxon>Agaricomycetidae</taxon>
        <taxon>Agaricales</taxon>
        <taxon>Marasmiineae</taxon>
        <taxon>Mycenaceae</taxon>
        <taxon>Mycena</taxon>
    </lineage>
</organism>
<dbReference type="AlphaFoldDB" id="A0AAD7K3G7"/>
<evidence type="ECO:0000256" key="5">
    <source>
        <dbReference type="SAM" id="MobiDB-lite"/>
    </source>
</evidence>
<dbReference type="Proteomes" id="UP001215598">
    <property type="component" value="Unassembled WGS sequence"/>
</dbReference>
<evidence type="ECO:0000256" key="3">
    <source>
        <dbReference type="ARBA" id="ARBA00023295"/>
    </source>
</evidence>
<feature type="domain" description="Glycoside hydrolase family 5" evidence="7">
    <location>
        <begin position="82"/>
        <end position="411"/>
    </location>
</feature>
<dbReference type="PANTHER" id="PTHR31297:SF42">
    <property type="entry name" value="GLYCOSIDE HYDROLASE FAMILY 5 DOMAIN-CONTAINING PROTEIN"/>
    <property type="match status" value="1"/>
</dbReference>
<dbReference type="GO" id="GO:0008422">
    <property type="term" value="F:beta-glucosidase activity"/>
    <property type="evidence" value="ECO:0007669"/>
    <property type="project" value="TreeGrafter"/>
</dbReference>
<dbReference type="GO" id="GO:0005576">
    <property type="term" value="C:extracellular region"/>
    <property type="evidence" value="ECO:0007669"/>
    <property type="project" value="TreeGrafter"/>
</dbReference>
<evidence type="ECO:0000313" key="8">
    <source>
        <dbReference type="EMBL" id="KAJ7777398.1"/>
    </source>
</evidence>
<dbReference type="InterPro" id="IPR001547">
    <property type="entry name" value="Glyco_hydro_5"/>
</dbReference>
<evidence type="ECO:0000259" key="7">
    <source>
        <dbReference type="Pfam" id="PF00150"/>
    </source>
</evidence>
<feature type="signal peptide" evidence="6">
    <location>
        <begin position="1"/>
        <end position="23"/>
    </location>
</feature>
<keyword evidence="3 4" id="KW-0326">Glycosidase</keyword>
<dbReference type="GO" id="GO:0009251">
    <property type="term" value="P:glucan catabolic process"/>
    <property type="evidence" value="ECO:0007669"/>
    <property type="project" value="TreeGrafter"/>
</dbReference>
<evidence type="ECO:0000256" key="2">
    <source>
        <dbReference type="ARBA" id="ARBA00022801"/>
    </source>
</evidence>